<organism evidence="1">
    <name type="scientific">bioreactor metagenome</name>
    <dbReference type="NCBI Taxonomy" id="1076179"/>
    <lineage>
        <taxon>unclassified sequences</taxon>
        <taxon>metagenomes</taxon>
        <taxon>ecological metagenomes</taxon>
    </lineage>
</organism>
<evidence type="ECO:0000313" key="1">
    <source>
        <dbReference type="EMBL" id="MPN18633.1"/>
    </source>
</evidence>
<accession>A0A645G3M6</accession>
<name>A0A645G3M6_9ZZZZ</name>
<reference evidence="1" key="1">
    <citation type="submission" date="2019-08" db="EMBL/GenBank/DDBJ databases">
        <authorList>
            <person name="Kucharzyk K."/>
            <person name="Murdoch R.W."/>
            <person name="Higgins S."/>
            <person name="Loffler F."/>
        </authorList>
    </citation>
    <scope>NUCLEOTIDE SEQUENCE</scope>
</reference>
<dbReference type="EMBL" id="VSSQ01066005">
    <property type="protein sequence ID" value="MPN18633.1"/>
    <property type="molecule type" value="Genomic_DNA"/>
</dbReference>
<dbReference type="AlphaFoldDB" id="A0A645G3M6"/>
<gene>
    <name evidence="1" type="ORF">SDC9_165994</name>
</gene>
<sequence length="208" mass="23117">MEALAISNPAACAPLTFTQTGDNATQVGHADTVNAYMNVNVVAPTILPNGTISRTGSALSREYYNVFVVGCGGCFEEVAGSFLVMSRRAMEYTDKDIHDRLIYLTETDRAEIQTFPSLFMYENADYGKAAPDQVAYFGRVTEIRPHGSDHIKVKYHLIKDIPQQRLNELLTELSLGGAKQFNELNRTHWAVKRVDLLDELSSAHIALF</sequence>
<proteinExistence type="predicted"/>
<protein>
    <submittedName>
        <fullName evidence="1">Uncharacterized protein</fullName>
    </submittedName>
</protein>
<comment type="caution">
    <text evidence="1">The sequence shown here is derived from an EMBL/GenBank/DDBJ whole genome shotgun (WGS) entry which is preliminary data.</text>
</comment>